<dbReference type="PANTHER" id="PTHR11073">
    <property type="entry name" value="CALRETICULIN AND CALNEXIN"/>
    <property type="match status" value="1"/>
</dbReference>
<keyword evidence="14" id="KW-1185">Reference proteome</keyword>
<accession>A0A8J2L9D4</accession>
<feature type="compositionally biased region" description="Basic and acidic residues" evidence="12">
    <location>
        <begin position="615"/>
        <end position="630"/>
    </location>
</feature>
<keyword evidence="7 10" id="KW-0143">Chaperone</keyword>
<dbReference type="OrthoDB" id="1938156at2759"/>
<name>A0A8J2L9D4_9HEXA</name>
<dbReference type="PROSITE" id="PS00803">
    <property type="entry name" value="CALRETICULIN_1"/>
    <property type="match status" value="1"/>
</dbReference>
<gene>
    <name evidence="13" type="ORF">AFUS01_LOCUS40639</name>
</gene>
<evidence type="ECO:0000256" key="7">
    <source>
        <dbReference type="ARBA" id="ARBA00023186"/>
    </source>
</evidence>
<dbReference type="Proteomes" id="UP000708208">
    <property type="component" value="Unassembled WGS sequence"/>
</dbReference>
<feature type="region of interest" description="Disordered" evidence="12">
    <location>
        <begin position="299"/>
        <end position="326"/>
    </location>
</feature>
<evidence type="ECO:0000256" key="10">
    <source>
        <dbReference type="RuleBase" id="RU362126"/>
    </source>
</evidence>
<comment type="subcellular location">
    <subcellularLocation>
        <location evidence="1">Endoplasmic reticulum membrane</location>
        <topology evidence="1">Single-pass type I membrane protein</topology>
    </subcellularLocation>
</comment>
<comment type="similarity">
    <text evidence="2 10">Belongs to the calreticulin family.</text>
</comment>
<keyword evidence="5 10" id="KW-1133">Transmembrane helix</keyword>
<evidence type="ECO:0000313" key="13">
    <source>
        <dbReference type="EMBL" id="CAG7830867.1"/>
    </source>
</evidence>
<dbReference type="GO" id="GO:0051082">
    <property type="term" value="F:unfolded protein binding"/>
    <property type="evidence" value="ECO:0007669"/>
    <property type="project" value="InterPro"/>
</dbReference>
<dbReference type="FunFam" id="2.60.120.200:FF:000011">
    <property type="entry name" value="Probable calnexin"/>
    <property type="match status" value="1"/>
</dbReference>
<dbReference type="GO" id="GO:0005509">
    <property type="term" value="F:calcium ion binding"/>
    <property type="evidence" value="ECO:0007669"/>
    <property type="project" value="InterPro"/>
</dbReference>
<feature type="disulfide bond" evidence="9">
    <location>
        <begin position="496"/>
        <end position="530"/>
    </location>
</feature>
<feature type="compositionally biased region" description="Basic and acidic residues" evidence="12">
    <location>
        <begin position="893"/>
        <end position="904"/>
    </location>
</feature>
<dbReference type="AlphaFoldDB" id="A0A8J2L9D4"/>
<evidence type="ECO:0000256" key="11">
    <source>
        <dbReference type="SAM" id="Coils"/>
    </source>
</evidence>
<evidence type="ECO:0000256" key="3">
    <source>
        <dbReference type="ARBA" id="ARBA00022692"/>
    </source>
</evidence>
<keyword evidence="11" id="KW-0175">Coiled coil</keyword>
<comment type="function">
    <text evidence="8">Calcium-binding protein that interacts with newly synthesized monoglucosylated glycoproteins in the endoplasmic reticulum. It may act in assisting protein assembly and/or in the retention within the ER of unassembled protein subunits. It seems to play a major role in the quality control apparatus of the ER by the retention of incorrectly folded proteins. Required for embryogenesis and larval development under heat and ER stress conditions. May be important for germ cell development. Involved in neuronal necrotic cell death.</text>
</comment>
<dbReference type="GO" id="GO:0005789">
    <property type="term" value="C:endoplasmic reticulum membrane"/>
    <property type="evidence" value="ECO:0007669"/>
    <property type="project" value="UniProtKB-SubCell"/>
</dbReference>
<dbReference type="EMBL" id="CAJVCH010557888">
    <property type="protein sequence ID" value="CAG7830867.1"/>
    <property type="molecule type" value="Genomic_DNA"/>
</dbReference>
<dbReference type="GO" id="GO:0006457">
    <property type="term" value="P:protein folding"/>
    <property type="evidence" value="ECO:0007669"/>
    <property type="project" value="InterPro"/>
</dbReference>
<dbReference type="PANTHER" id="PTHR11073:SF1">
    <property type="entry name" value="CALNEXIN 14D-RELATED"/>
    <property type="match status" value="1"/>
</dbReference>
<dbReference type="PROSITE" id="PS00804">
    <property type="entry name" value="CALRETICULIN_2"/>
    <property type="match status" value="1"/>
</dbReference>
<evidence type="ECO:0000256" key="8">
    <source>
        <dbReference type="ARBA" id="ARBA00053392"/>
    </source>
</evidence>
<keyword evidence="9" id="KW-1015">Disulfide bond</keyword>
<feature type="region of interest" description="Disordered" evidence="12">
    <location>
        <begin position="856"/>
        <end position="969"/>
    </location>
</feature>
<feature type="coiled-coil region" evidence="11">
    <location>
        <begin position="185"/>
        <end position="219"/>
    </location>
</feature>
<dbReference type="Pfam" id="PF00262">
    <property type="entry name" value="Calreticulin"/>
    <property type="match status" value="1"/>
</dbReference>
<evidence type="ECO:0000256" key="9">
    <source>
        <dbReference type="PIRSR" id="PIRSR601580-3"/>
    </source>
</evidence>
<reference evidence="13" key="1">
    <citation type="submission" date="2021-06" db="EMBL/GenBank/DDBJ databases">
        <authorList>
            <person name="Hodson N. C."/>
            <person name="Mongue J. A."/>
            <person name="Jaron S. K."/>
        </authorList>
    </citation>
    <scope>NUCLEOTIDE SEQUENCE</scope>
</reference>
<evidence type="ECO:0000313" key="14">
    <source>
        <dbReference type="Proteomes" id="UP000708208"/>
    </source>
</evidence>
<proteinExistence type="inferred from homology"/>
<feature type="region of interest" description="Disordered" evidence="12">
    <location>
        <begin position="599"/>
        <end position="686"/>
    </location>
</feature>
<dbReference type="GO" id="GO:0036503">
    <property type="term" value="P:ERAD pathway"/>
    <property type="evidence" value="ECO:0007669"/>
    <property type="project" value="TreeGrafter"/>
</dbReference>
<keyword evidence="4 10" id="KW-0256">Endoplasmic reticulum</keyword>
<dbReference type="InterPro" id="IPR001580">
    <property type="entry name" value="Calret/calnex"/>
</dbReference>
<evidence type="ECO:0000256" key="1">
    <source>
        <dbReference type="ARBA" id="ARBA00004115"/>
    </source>
</evidence>
<evidence type="ECO:0008006" key="15">
    <source>
        <dbReference type="Google" id="ProtNLM"/>
    </source>
</evidence>
<dbReference type="PROSITE" id="PS00805">
    <property type="entry name" value="CALRETICULIN_REPEAT"/>
    <property type="match status" value="1"/>
</dbReference>
<feature type="transmembrane region" description="Helical" evidence="10">
    <location>
        <begin position="818"/>
        <end position="840"/>
    </location>
</feature>
<evidence type="ECO:0000256" key="12">
    <source>
        <dbReference type="SAM" id="MobiDB-lite"/>
    </source>
</evidence>
<evidence type="ECO:0000256" key="5">
    <source>
        <dbReference type="ARBA" id="ARBA00022989"/>
    </source>
</evidence>
<comment type="caution">
    <text evidence="13">The sequence shown here is derived from an EMBL/GenBank/DDBJ whole genome shotgun (WGS) entry which is preliminary data.</text>
</comment>
<sequence>MFYGGRASFEELYRELLLVKESKAELEKSRDEFVSRNRELELKYQDLLLELKQLTVNDSNKVAELECQLKLKNYELDRCSLLLAETDAKFKHTTLDNEKLSKKIEILREDLSQSQMTSEKHICALKLQLRDKSIKLNDYERLEMEVDKIISKAASLPDDDAEKILATYEKDAFISLNSKHRLRHSLNLARRILELENRSVELKEELFKERDLKQSLQQELVTTKSCLAQVDRPASDLINVVLKKDLEIFKLNSKLESLESAVFKLTQNELQLKKEIRQVTTHDQDLEVIKNMISELRSHEATAPTSSSKNEHSQSPVQSQPKDGSRNGFFGKVGVNMGPIFWKSRMLAVILGLSICLVGVLAVDEDFDQVSDDLDPDAKPSGDEIVMEPDFEVEYNTPIPAGNVYFAEHFDDFDGAKKRWIISRAQKEEQDNVFKYDGHWDFDLPQRVIFTNDRALILRSKAKHAAISAKLNRRFDFNTKPLLVQYEVNFQNGMDCGGAYIKLLSYSKDLDLNSFHDKTPYTIMFGPDKCGNDIKMHFIFRHKNPINGTFEEKHAKRPSNRMEETYSDKKPHLYRLILTPDNKYQLFIDSTLVGKGSLLSDMTPPVNPPEEIEDPNDRMPSDWDDREKIPDMTASKPEDWDEDAPAKIPDPKAVKPEGWLEDEPEMLPDGAAEKPEDWDESMDGSWEPPSIPNPKCEQAPGCGPWSPPLIENPEFKGIWKPPMISNPNYKGKWSPRKIPNPGFFEDKEPFKMTPIGAVGIEIWSMTEGILFDNFIITDDEQILEDWTSQTYDKKKRAIDRDSEGVVSRIINYSNAHPWLWALYIVVIGLPLVLLFTFCCSQDKKTDIHKKTDNIVEDDVPQGSTNGKDAPVNTKASKKQILTEATRRQNKVSTSKDELENKRLDSDDESDPEGPPSADEAGDGIKETSARPTGLKASGSKNIIDLNADEISDIGSSNTEAPKKRRARRE</sequence>
<evidence type="ECO:0000256" key="4">
    <source>
        <dbReference type="ARBA" id="ARBA00022824"/>
    </source>
</evidence>
<keyword evidence="6 10" id="KW-0472">Membrane</keyword>
<evidence type="ECO:0000256" key="6">
    <source>
        <dbReference type="ARBA" id="ARBA00023136"/>
    </source>
</evidence>
<organism evidence="13 14">
    <name type="scientific">Allacma fusca</name>
    <dbReference type="NCBI Taxonomy" id="39272"/>
    <lineage>
        <taxon>Eukaryota</taxon>
        <taxon>Metazoa</taxon>
        <taxon>Ecdysozoa</taxon>
        <taxon>Arthropoda</taxon>
        <taxon>Hexapoda</taxon>
        <taxon>Collembola</taxon>
        <taxon>Symphypleona</taxon>
        <taxon>Sminthuridae</taxon>
        <taxon>Allacma</taxon>
    </lineage>
</organism>
<dbReference type="FunFam" id="2.10.250.10:FF:000001">
    <property type="entry name" value="Calnexin homolog"/>
    <property type="match status" value="1"/>
</dbReference>
<evidence type="ECO:0000256" key="2">
    <source>
        <dbReference type="ARBA" id="ARBA00010983"/>
    </source>
</evidence>
<dbReference type="InterPro" id="IPR018124">
    <property type="entry name" value="Calret/calnex_CS"/>
</dbReference>
<keyword evidence="3 10" id="KW-0812">Transmembrane</keyword>
<feature type="compositionally biased region" description="Polar residues" evidence="12">
    <location>
        <begin position="303"/>
        <end position="322"/>
    </location>
</feature>
<protein>
    <recommendedName>
        <fullName evidence="15">Calnexin</fullName>
    </recommendedName>
</protein>
<feature type="coiled-coil region" evidence="11">
    <location>
        <begin position="23"/>
        <end position="57"/>
    </location>
</feature>